<evidence type="ECO:0000256" key="1">
    <source>
        <dbReference type="ARBA" id="ARBA00000085"/>
    </source>
</evidence>
<keyword evidence="8" id="KW-0902">Two-component regulatory system</keyword>
<dbReference type="CDD" id="cd00082">
    <property type="entry name" value="HisKA"/>
    <property type="match status" value="1"/>
</dbReference>
<evidence type="ECO:0000256" key="8">
    <source>
        <dbReference type="ARBA" id="ARBA00023012"/>
    </source>
</evidence>
<evidence type="ECO:0000256" key="2">
    <source>
        <dbReference type="ARBA" id="ARBA00012438"/>
    </source>
</evidence>
<evidence type="ECO:0000256" key="7">
    <source>
        <dbReference type="ARBA" id="ARBA00022840"/>
    </source>
</evidence>
<keyword evidence="6" id="KW-0418">Kinase</keyword>
<dbReference type="InterPro" id="IPR004358">
    <property type="entry name" value="Sig_transdc_His_kin-like_C"/>
</dbReference>
<keyword evidence="9" id="KW-0812">Transmembrane</keyword>
<dbReference type="PANTHER" id="PTHR43065:SF10">
    <property type="entry name" value="PEROXIDE STRESS-ACTIVATED HISTIDINE KINASE MAK3"/>
    <property type="match status" value="1"/>
</dbReference>
<dbReference type="EC" id="2.7.13.3" evidence="2"/>
<evidence type="ECO:0000313" key="11">
    <source>
        <dbReference type="EMBL" id="MFM2485370.1"/>
    </source>
</evidence>
<evidence type="ECO:0000256" key="5">
    <source>
        <dbReference type="ARBA" id="ARBA00022741"/>
    </source>
</evidence>
<comment type="catalytic activity">
    <reaction evidence="1">
        <text>ATP + protein L-histidine = ADP + protein N-phospho-L-histidine.</text>
        <dbReference type="EC" id="2.7.13.3"/>
    </reaction>
</comment>
<gene>
    <name evidence="11" type="ORF">ABUE30_09895</name>
</gene>
<keyword evidence="4" id="KW-0808">Transferase</keyword>
<keyword evidence="3" id="KW-0597">Phosphoprotein</keyword>
<dbReference type="InterPro" id="IPR036097">
    <property type="entry name" value="HisK_dim/P_sf"/>
</dbReference>
<evidence type="ECO:0000256" key="6">
    <source>
        <dbReference type="ARBA" id="ARBA00022777"/>
    </source>
</evidence>
<dbReference type="InterPro" id="IPR003661">
    <property type="entry name" value="HisK_dim/P_dom"/>
</dbReference>
<dbReference type="InterPro" id="IPR033414">
    <property type="entry name" value="Sensor_dom"/>
</dbReference>
<accession>A0ABW9G6S2</accession>
<evidence type="ECO:0000256" key="3">
    <source>
        <dbReference type="ARBA" id="ARBA00022553"/>
    </source>
</evidence>
<comment type="caution">
    <text evidence="11">The sequence shown here is derived from an EMBL/GenBank/DDBJ whole genome shotgun (WGS) entry which is preliminary data.</text>
</comment>
<name>A0ABW9G6S2_9GAMM</name>
<dbReference type="PROSITE" id="PS50109">
    <property type="entry name" value="HIS_KIN"/>
    <property type="match status" value="1"/>
</dbReference>
<evidence type="ECO:0000259" key="10">
    <source>
        <dbReference type="PROSITE" id="PS50109"/>
    </source>
</evidence>
<dbReference type="RefSeq" id="WP_408623602.1">
    <property type="nucleotide sequence ID" value="NZ_JBEQCT010000004.1"/>
</dbReference>
<dbReference type="Pfam" id="PF02518">
    <property type="entry name" value="HATPase_c"/>
    <property type="match status" value="1"/>
</dbReference>
<keyword evidence="9" id="KW-1133">Transmembrane helix</keyword>
<dbReference type="GO" id="GO:0005524">
    <property type="term" value="F:ATP binding"/>
    <property type="evidence" value="ECO:0007669"/>
    <property type="project" value="UniProtKB-KW"/>
</dbReference>
<dbReference type="PRINTS" id="PR00344">
    <property type="entry name" value="BCTRLSENSOR"/>
</dbReference>
<evidence type="ECO:0000313" key="12">
    <source>
        <dbReference type="Proteomes" id="UP001629953"/>
    </source>
</evidence>
<evidence type="ECO:0000256" key="4">
    <source>
        <dbReference type="ARBA" id="ARBA00022679"/>
    </source>
</evidence>
<dbReference type="SUPFAM" id="SSF47384">
    <property type="entry name" value="Homodimeric domain of signal transducing histidine kinase"/>
    <property type="match status" value="1"/>
</dbReference>
<dbReference type="InterPro" id="IPR003594">
    <property type="entry name" value="HATPase_dom"/>
</dbReference>
<keyword evidence="12" id="KW-1185">Reference proteome</keyword>
<dbReference type="Pfam" id="PF17149">
    <property type="entry name" value="CHASE5"/>
    <property type="match status" value="1"/>
</dbReference>
<dbReference type="Gene3D" id="1.10.287.130">
    <property type="match status" value="1"/>
</dbReference>
<dbReference type="SUPFAM" id="SSF55874">
    <property type="entry name" value="ATPase domain of HSP90 chaperone/DNA topoisomerase II/histidine kinase"/>
    <property type="match status" value="1"/>
</dbReference>
<dbReference type="Gene3D" id="3.30.565.10">
    <property type="entry name" value="Histidine kinase-like ATPase, C-terminal domain"/>
    <property type="match status" value="1"/>
</dbReference>
<dbReference type="InterPro" id="IPR005467">
    <property type="entry name" value="His_kinase_dom"/>
</dbReference>
<keyword evidence="9" id="KW-0472">Membrane</keyword>
<dbReference type="Proteomes" id="UP001629953">
    <property type="component" value="Unassembled WGS sequence"/>
</dbReference>
<reference evidence="11 12" key="1">
    <citation type="journal article" date="2013" name="Int. J. Syst. Evol. Microbiol.">
        <title>Celerinatantimonas yamalensis sp. nov., a cold-adapted diazotrophic bacterium from a cold permafrost brine.</title>
        <authorList>
            <person name="Shcherbakova V."/>
            <person name="Chuvilskaya N."/>
            <person name="Rivkina E."/>
            <person name="Demidov N."/>
            <person name="Uchaeva V."/>
            <person name="Suetin S."/>
            <person name="Suzina N."/>
            <person name="Gilichinsky D."/>
        </authorList>
    </citation>
    <scope>NUCLEOTIDE SEQUENCE [LARGE SCALE GENOMIC DNA]</scope>
    <source>
        <strain evidence="11 12">C7</strain>
    </source>
</reference>
<dbReference type="PANTHER" id="PTHR43065">
    <property type="entry name" value="SENSOR HISTIDINE KINASE"/>
    <property type="match status" value="1"/>
</dbReference>
<feature type="transmembrane region" description="Helical" evidence="9">
    <location>
        <begin position="157"/>
        <end position="180"/>
    </location>
</feature>
<sequence>MARKSWSFRDSRLARRLVLAIVLFSSVLTLSVTGVQLYLQYRLDMSNVEQSAQIIQDSWLASLTESAWDYDTDLIEMQLNGMINLPFIMEVQLSLSDGQYFSVGHPAADNSLVYRFSLEHVHSGKMKEIGHLKVVVDTGRIHDDLLRYALTLLISNLFKAAMVVLFMLFIFHILLGQYLIQIVAYLRGDDGHLPGQPMRLQRGAHQSDELDDLVAAYNSMATRLAQENRQRLAESEQRALMQQQLAQMDRQVTMGEMATSLAHELNQPLASITGYADISRRFLAGNKTERLDETLQKISNEAMRASEIIRRTREFVRSRKTSQEPITVTALLEETVAIIRHSAEQYEIAIHLDMSSMCDDSVSVDKIQIQQVLVNLLRNAIDALRNKALPRDIEVSAVSDANRICIRIADNGPGIDASVIEQVFAPFVTTKDDGMGIGLAISRAIVEAHHGQLRAYNQTQGGASFELTLAAMSHDLIKGDENE</sequence>
<feature type="domain" description="Histidine kinase" evidence="10">
    <location>
        <begin position="260"/>
        <end position="473"/>
    </location>
</feature>
<dbReference type="SMART" id="SM00388">
    <property type="entry name" value="HisKA"/>
    <property type="match status" value="1"/>
</dbReference>
<dbReference type="Pfam" id="PF00512">
    <property type="entry name" value="HisKA"/>
    <property type="match status" value="1"/>
</dbReference>
<evidence type="ECO:0000256" key="9">
    <source>
        <dbReference type="SAM" id="Phobius"/>
    </source>
</evidence>
<keyword evidence="5" id="KW-0547">Nucleotide-binding</keyword>
<organism evidence="11 12">
    <name type="scientific">Celerinatantimonas yamalensis</name>
    <dbReference type="NCBI Taxonomy" id="559956"/>
    <lineage>
        <taxon>Bacteria</taxon>
        <taxon>Pseudomonadati</taxon>
        <taxon>Pseudomonadota</taxon>
        <taxon>Gammaproteobacteria</taxon>
        <taxon>Celerinatantimonadaceae</taxon>
        <taxon>Celerinatantimonas</taxon>
    </lineage>
</organism>
<keyword evidence="7 11" id="KW-0067">ATP-binding</keyword>
<protein>
    <recommendedName>
        <fullName evidence="2">histidine kinase</fullName>
        <ecNumber evidence="2">2.7.13.3</ecNumber>
    </recommendedName>
</protein>
<dbReference type="InterPro" id="IPR036890">
    <property type="entry name" value="HATPase_C_sf"/>
</dbReference>
<dbReference type="EMBL" id="JBEQCT010000004">
    <property type="protein sequence ID" value="MFM2485370.1"/>
    <property type="molecule type" value="Genomic_DNA"/>
</dbReference>
<dbReference type="SMART" id="SM00387">
    <property type="entry name" value="HATPase_c"/>
    <property type="match status" value="1"/>
</dbReference>
<proteinExistence type="predicted"/>